<sequence length="121" mass="13346">MNQKGLSITELMVSITILAIILLGIAQLFPRGLGYTTQARLMSKATSLAQAKAEEMERLPKTDPDLTAGTHSENIEVFTRTWVITDSLPMRRVKRARIGVTWNTAPGVLDSVGVTVYLYKP</sequence>
<evidence type="ECO:0008006" key="4">
    <source>
        <dbReference type="Google" id="ProtNLM"/>
    </source>
</evidence>
<dbReference type="AlphaFoldDB" id="A0A1F5RII9"/>
<evidence type="ECO:0000313" key="2">
    <source>
        <dbReference type="EMBL" id="OGF14184.1"/>
    </source>
</evidence>
<accession>A0A1F5RII9</accession>
<gene>
    <name evidence="2" type="ORF">A2024_07530</name>
</gene>
<keyword evidence="1" id="KW-0812">Transmembrane</keyword>
<evidence type="ECO:0000256" key="1">
    <source>
        <dbReference type="SAM" id="Phobius"/>
    </source>
</evidence>
<dbReference type="Proteomes" id="UP000177230">
    <property type="component" value="Unassembled WGS sequence"/>
</dbReference>
<feature type="transmembrane region" description="Helical" evidence="1">
    <location>
        <begin position="12"/>
        <end position="30"/>
    </location>
</feature>
<organism evidence="2 3">
    <name type="scientific">Candidatus Edwardsbacteria bacterium GWF2_54_11</name>
    <dbReference type="NCBI Taxonomy" id="1817851"/>
    <lineage>
        <taxon>Bacteria</taxon>
        <taxon>Candidatus Edwardsiibacteriota</taxon>
    </lineage>
</organism>
<protein>
    <recommendedName>
        <fullName evidence="4">Type II secretion system protein GspI C-terminal domain-containing protein</fullName>
    </recommendedName>
</protein>
<proteinExistence type="predicted"/>
<dbReference type="NCBIfam" id="TIGR02532">
    <property type="entry name" value="IV_pilin_GFxxxE"/>
    <property type="match status" value="1"/>
</dbReference>
<evidence type="ECO:0000313" key="3">
    <source>
        <dbReference type="Proteomes" id="UP000177230"/>
    </source>
</evidence>
<name>A0A1F5RII9_9BACT</name>
<dbReference type="Pfam" id="PF07963">
    <property type="entry name" value="N_methyl"/>
    <property type="match status" value="1"/>
</dbReference>
<keyword evidence="1" id="KW-1133">Transmembrane helix</keyword>
<keyword evidence="1" id="KW-0472">Membrane</keyword>
<reference evidence="2 3" key="1">
    <citation type="journal article" date="2016" name="Nat. Commun.">
        <title>Thousands of microbial genomes shed light on interconnected biogeochemical processes in an aquifer system.</title>
        <authorList>
            <person name="Anantharaman K."/>
            <person name="Brown C.T."/>
            <person name="Hug L.A."/>
            <person name="Sharon I."/>
            <person name="Castelle C.J."/>
            <person name="Probst A.J."/>
            <person name="Thomas B.C."/>
            <person name="Singh A."/>
            <person name="Wilkins M.J."/>
            <person name="Karaoz U."/>
            <person name="Brodie E.L."/>
            <person name="Williams K.H."/>
            <person name="Hubbard S.S."/>
            <person name="Banfield J.F."/>
        </authorList>
    </citation>
    <scope>NUCLEOTIDE SEQUENCE [LARGE SCALE GENOMIC DNA]</scope>
</reference>
<comment type="caution">
    <text evidence="2">The sequence shown here is derived from an EMBL/GenBank/DDBJ whole genome shotgun (WGS) entry which is preliminary data.</text>
</comment>
<dbReference type="EMBL" id="MFFM01000007">
    <property type="protein sequence ID" value="OGF14184.1"/>
    <property type="molecule type" value="Genomic_DNA"/>
</dbReference>
<dbReference type="InterPro" id="IPR012902">
    <property type="entry name" value="N_methyl_site"/>
</dbReference>